<evidence type="ECO:0000313" key="1">
    <source>
        <dbReference type="EMBL" id="MBP2256276.1"/>
    </source>
</evidence>
<evidence type="ECO:0000313" key="2">
    <source>
        <dbReference type="Proteomes" id="UP001519294"/>
    </source>
</evidence>
<name>A0ABS4S5D8_9BACI</name>
<protein>
    <submittedName>
        <fullName evidence="1">Uncharacterized protein</fullName>
    </submittedName>
</protein>
<sequence length="90" mass="10193">MEVINGYKTYCLMINGLPLKVTSIVINTTDHYILPVECIKKRVSAYIDHIKQINPVINAMVEDRFTKALDEALEMDSQTENTCKGTLFAI</sequence>
<dbReference type="InterPro" id="IPR036928">
    <property type="entry name" value="AS_sf"/>
</dbReference>
<dbReference type="EMBL" id="JAGIKX010000001">
    <property type="protein sequence ID" value="MBP2256276.1"/>
    <property type="molecule type" value="Genomic_DNA"/>
</dbReference>
<comment type="caution">
    <text evidence="1">The sequence shown here is derived from an EMBL/GenBank/DDBJ whole genome shotgun (WGS) entry which is preliminary data.</text>
</comment>
<gene>
    <name evidence="1" type="ORF">J2Z81_000208</name>
</gene>
<dbReference type="RefSeq" id="WP_198020942.1">
    <property type="nucleotide sequence ID" value="NZ_JAGIKX010000001.1"/>
</dbReference>
<organism evidence="1 2">
    <name type="scientific">Virgibacillus alimentarius</name>
    <dbReference type="NCBI Taxonomy" id="698769"/>
    <lineage>
        <taxon>Bacteria</taxon>
        <taxon>Bacillati</taxon>
        <taxon>Bacillota</taxon>
        <taxon>Bacilli</taxon>
        <taxon>Bacillales</taxon>
        <taxon>Bacillaceae</taxon>
        <taxon>Virgibacillus</taxon>
    </lineage>
</organism>
<accession>A0ABS4S5D8</accession>
<reference evidence="1 2" key="1">
    <citation type="submission" date="2021-03" db="EMBL/GenBank/DDBJ databases">
        <title>Genomic Encyclopedia of Type Strains, Phase IV (KMG-IV): sequencing the most valuable type-strain genomes for metagenomic binning, comparative biology and taxonomic classification.</title>
        <authorList>
            <person name="Goeker M."/>
        </authorList>
    </citation>
    <scope>NUCLEOTIDE SEQUENCE [LARGE SCALE GENOMIC DNA]</scope>
    <source>
        <strain evidence="1 2">DSM 25790</strain>
    </source>
</reference>
<dbReference type="Gene3D" id="3.90.1300.10">
    <property type="entry name" value="Amidase signature (AS) domain"/>
    <property type="match status" value="1"/>
</dbReference>
<proteinExistence type="predicted"/>
<keyword evidence="2" id="KW-1185">Reference proteome</keyword>
<dbReference type="Proteomes" id="UP001519294">
    <property type="component" value="Unassembled WGS sequence"/>
</dbReference>